<organism evidence="3 4">
    <name type="scientific">Pholiota conissans</name>
    <dbReference type="NCBI Taxonomy" id="109636"/>
    <lineage>
        <taxon>Eukaryota</taxon>
        <taxon>Fungi</taxon>
        <taxon>Dikarya</taxon>
        <taxon>Basidiomycota</taxon>
        <taxon>Agaricomycotina</taxon>
        <taxon>Agaricomycetes</taxon>
        <taxon>Agaricomycetidae</taxon>
        <taxon>Agaricales</taxon>
        <taxon>Agaricineae</taxon>
        <taxon>Strophariaceae</taxon>
        <taxon>Pholiota</taxon>
    </lineage>
</organism>
<protein>
    <submittedName>
        <fullName evidence="3">DnaJ-domain-containing protein</fullName>
    </submittedName>
</protein>
<reference evidence="3" key="1">
    <citation type="submission" date="2020-11" db="EMBL/GenBank/DDBJ databases">
        <authorList>
            <consortium name="DOE Joint Genome Institute"/>
            <person name="Ahrendt S."/>
            <person name="Riley R."/>
            <person name="Andreopoulos W."/>
            <person name="Labutti K."/>
            <person name="Pangilinan J."/>
            <person name="Ruiz-Duenas F.J."/>
            <person name="Barrasa J.M."/>
            <person name="Sanchez-Garcia M."/>
            <person name="Camarero S."/>
            <person name="Miyauchi S."/>
            <person name="Serrano A."/>
            <person name="Linde D."/>
            <person name="Babiker R."/>
            <person name="Drula E."/>
            <person name="Ayuso-Fernandez I."/>
            <person name="Pacheco R."/>
            <person name="Padilla G."/>
            <person name="Ferreira P."/>
            <person name="Barriuso J."/>
            <person name="Kellner H."/>
            <person name="Castanera R."/>
            <person name="Alfaro M."/>
            <person name="Ramirez L."/>
            <person name="Pisabarro A.G."/>
            <person name="Kuo A."/>
            <person name="Tritt A."/>
            <person name="Lipzen A."/>
            <person name="He G."/>
            <person name="Yan M."/>
            <person name="Ng V."/>
            <person name="Cullen D."/>
            <person name="Martin F."/>
            <person name="Rosso M.-N."/>
            <person name="Henrissat B."/>
            <person name="Hibbett D."/>
            <person name="Martinez A.T."/>
            <person name="Grigoriev I.V."/>
        </authorList>
    </citation>
    <scope>NUCLEOTIDE SEQUENCE</scope>
    <source>
        <strain evidence="3">CIRM-BRFM 674</strain>
    </source>
</reference>
<proteinExistence type="predicted"/>
<feature type="domain" description="J" evidence="2">
    <location>
        <begin position="114"/>
        <end position="179"/>
    </location>
</feature>
<dbReference type="Proteomes" id="UP000807469">
    <property type="component" value="Unassembled WGS sequence"/>
</dbReference>
<evidence type="ECO:0000313" key="4">
    <source>
        <dbReference type="Proteomes" id="UP000807469"/>
    </source>
</evidence>
<dbReference type="OrthoDB" id="552049at2759"/>
<dbReference type="AlphaFoldDB" id="A0A9P6CXH7"/>
<dbReference type="PRINTS" id="PR00625">
    <property type="entry name" value="JDOMAIN"/>
</dbReference>
<feature type="compositionally biased region" description="Low complexity" evidence="1">
    <location>
        <begin position="501"/>
        <end position="519"/>
    </location>
</feature>
<sequence>MNNSYPILPSRPILPHIGTSCSNSRCNVPLEFPVPNPQPRPGTLLQIRCFACQNVITHAFYPGQVPSSSAVYTSTSKSGTSTPNGGHKPSTSASGAQARKGRKIGTQERPLETGYYDILGVPVTATTDDIKKAYRRAAIKHHPDKNPDDPLAEERFKEIAIAYQTLSDESLRRKYNEFGPKESAPEGGYVDPEEVFGAIFGGERFVPIIGHISLARDMKTALQDAEETEADGGENDGPPRPKDAKGREIMTPEEKAKKEEKDRIKAEKDKQKAAEKAAVRQERVNKLVENMGRKLGIFTESATGPDDPDVSTSWRTICQLEAEELKRESYGVELLQTIGFVYVSKAKHHLATNQSFLGVGGWLHNVQGKYHVFSETVSTLRAAIELKSVFDQIQNAEKAGNLTPEEKKRLEEQAAEKGLQALFKVRKAGTKLEVESILRETCERLLSDPTISREKAELRAVALQMLGEAYMSVKKDVEDGRADDDSEYVKIDTKTSRSRESQQQSPPQPQYQQQQQQQYHPRGYPRR</sequence>
<dbReference type="InterPro" id="IPR036869">
    <property type="entry name" value="J_dom_sf"/>
</dbReference>
<feature type="region of interest" description="Disordered" evidence="1">
    <location>
        <begin position="67"/>
        <end position="109"/>
    </location>
</feature>
<dbReference type="SMART" id="SM00271">
    <property type="entry name" value="DnaJ"/>
    <property type="match status" value="1"/>
</dbReference>
<dbReference type="Pfam" id="PF14308">
    <property type="entry name" value="DnaJ-X"/>
    <property type="match status" value="1"/>
</dbReference>
<feature type="region of interest" description="Disordered" evidence="1">
    <location>
        <begin position="477"/>
        <end position="527"/>
    </location>
</feature>
<dbReference type="PANTHER" id="PTHR44924:SF1">
    <property type="entry name" value="DNAJ SUBFAMILY A MEMBER 2"/>
    <property type="match status" value="1"/>
</dbReference>
<dbReference type="InterPro" id="IPR026894">
    <property type="entry name" value="DnaJ_X"/>
</dbReference>
<feature type="compositionally biased region" description="Acidic residues" evidence="1">
    <location>
        <begin position="224"/>
        <end position="234"/>
    </location>
</feature>
<feature type="compositionally biased region" description="Polar residues" evidence="1">
    <location>
        <begin position="79"/>
        <end position="95"/>
    </location>
</feature>
<dbReference type="PANTHER" id="PTHR44924">
    <property type="entry name" value="DNAJ SUBFAMILY A MEMBER 2"/>
    <property type="match status" value="1"/>
</dbReference>
<dbReference type="InterPro" id="IPR001623">
    <property type="entry name" value="DnaJ_domain"/>
</dbReference>
<dbReference type="SUPFAM" id="SSF46565">
    <property type="entry name" value="Chaperone J-domain"/>
    <property type="match status" value="1"/>
</dbReference>
<feature type="compositionally biased region" description="Low complexity" evidence="1">
    <location>
        <begin position="67"/>
        <end position="78"/>
    </location>
</feature>
<gene>
    <name evidence="3" type="ORF">BDN70DRAFT_812535</name>
</gene>
<keyword evidence="4" id="KW-1185">Reference proteome</keyword>
<dbReference type="PROSITE" id="PS50076">
    <property type="entry name" value="DNAJ_2"/>
    <property type="match status" value="1"/>
</dbReference>
<evidence type="ECO:0000313" key="3">
    <source>
        <dbReference type="EMBL" id="KAF9476304.1"/>
    </source>
</evidence>
<name>A0A9P6CXH7_9AGAR</name>
<accession>A0A9P6CXH7</accession>
<evidence type="ECO:0000256" key="1">
    <source>
        <dbReference type="SAM" id="MobiDB-lite"/>
    </source>
</evidence>
<evidence type="ECO:0000259" key="2">
    <source>
        <dbReference type="PROSITE" id="PS50076"/>
    </source>
</evidence>
<dbReference type="PROSITE" id="PS00636">
    <property type="entry name" value="DNAJ_1"/>
    <property type="match status" value="1"/>
</dbReference>
<dbReference type="InterPro" id="IPR018253">
    <property type="entry name" value="DnaJ_domain_CS"/>
</dbReference>
<feature type="region of interest" description="Disordered" evidence="1">
    <location>
        <begin position="223"/>
        <end position="278"/>
    </location>
</feature>
<dbReference type="Pfam" id="PF00226">
    <property type="entry name" value="DnaJ"/>
    <property type="match status" value="1"/>
</dbReference>
<feature type="compositionally biased region" description="Basic and acidic residues" evidence="1">
    <location>
        <begin position="237"/>
        <end position="278"/>
    </location>
</feature>
<dbReference type="EMBL" id="MU155299">
    <property type="protein sequence ID" value="KAF9476304.1"/>
    <property type="molecule type" value="Genomic_DNA"/>
</dbReference>
<comment type="caution">
    <text evidence="3">The sequence shown here is derived from an EMBL/GenBank/DDBJ whole genome shotgun (WGS) entry which is preliminary data.</text>
</comment>
<dbReference type="Gene3D" id="1.10.287.110">
    <property type="entry name" value="DnaJ domain"/>
    <property type="match status" value="1"/>
</dbReference>
<feature type="compositionally biased region" description="Basic and acidic residues" evidence="1">
    <location>
        <begin position="487"/>
        <end position="500"/>
    </location>
</feature>
<dbReference type="CDD" id="cd06257">
    <property type="entry name" value="DnaJ"/>
    <property type="match status" value="1"/>
</dbReference>